<dbReference type="InterPro" id="IPR024463">
    <property type="entry name" value="Transposase_TnpC_homeodom"/>
</dbReference>
<organism evidence="6 7">
    <name type="scientific">Limnohabitans curvus</name>
    <dbReference type="NCBI Taxonomy" id="323423"/>
    <lineage>
        <taxon>Bacteria</taxon>
        <taxon>Pseudomonadati</taxon>
        <taxon>Pseudomonadota</taxon>
        <taxon>Betaproteobacteria</taxon>
        <taxon>Burkholderiales</taxon>
        <taxon>Comamonadaceae</taxon>
        <taxon>Limnohabitans</taxon>
    </lineage>
</organism>
<feature type="region of interest" description="Disordered" evidence="1">
    <location>
        <begin position="111"/>
        <end position="140"/>
    </location>
</feature>
<evidence type="ECO:0000259" key="5">
    <source>
        <dbReference type="Pfam" id="PF13817"/>
    </source>
</evidence>
<evidence type="ECO:0000256" key="1">
    <source>
        <dbReference type="SAM" id="MobiDB-lite"/>
    </source>
</evidence>
<dbReference type="InterPro" id="IPR052344">
    <property type="entry name" value="Transposase-related"/>
</dbReference>
<dbReference type="AlphaFoldDB" id="A0A315EF11"/>
<proteinExistence type="predicted"/>
<comment type="caution">
    <text evidence="6">The sequence shown here is derived from an EMBL/GenBank/DDBJ whole genome shotgun (WGS) entry which is preliminary data.</text>
</comment>
<name>A0A315EF11_9BURK</name>
<reference evidence="6 7" key="1">
    <citation type="submission" date="2017-04" db="EMBL/GenBank/DDBJ databases">
        <title>Unexpected and diverse lifestyles within the genus Limnohabitans.</title>
        <authorList>
            <person name="Kasalicky V."/>
            <person name="Mehrshad M."/>
            <person name="Andrei S.-A."/>
            <person name="Salcher M."/>
            <person name="Kratochvilova H."/>
            <person name="Simek K."/>
            <person name="Ghai R."/>
        </authorList>
    </citation>
    <scope>NUCLEOTIDE SEQUENCE [LARGE SCALE GENOMIC DNA]</scope>
    <source>
        <strain evidence="6 7">MWH-C5</strain>
    </source>
</reference>
<dbReference type="Proteomes" id="UP000251341">
    <property type="component" value="Unassembled WGS sequence"/>
</dbReference>
<keyword evidence="7" id="KW-1185">Reference proteome</keyword>
<feature type="domain" description="Transposase TnpC homeodomain" evidence="4">
    <location>
        <begin position="63"/>
        <end position="138"/>
    </location>
</feature>
<evidence type="ECO:0000313" key="6">
    <source>
        <dbReference type="EMBL" id="PUE56510.1"/>
    </source>
</evidence>
<feature type="domain" description="Transposase IS66 C-terminal" evidence="5">
    <location>
        <begin position="490"/>
        <end position="527"/>
    </location>
</feature>
<dbReference type="EMBL" id="NESP01000002">
    <property type="protein sequence ID" value="PUE56510.1"/>
    <property type="molecule type" value="Genomic_DNA"/>
</dbReference>
<sequence length="537" mass="59869">MIAAIELAKLDDATRSIVEQLLQRIERNAHQIHQQAIEIAKREAEIVKRDAEINWRDAKIEKLTFEMAQLKRVQFGVKSERLNVDQQHLFEEAVSADLAAIEAELDELKASAVPTTQASSEKSKPKRAALPANLPRVERHHEPENTMCGCSCELKRIGEDVSEKLDYEPGQFTVERHVRGKWACLHCKTLIQAPVAAEVIDKGIPTSGLLAHVLVAKHADHLPLYRQEAIFGRAGLAIPRSTLAAWVGVCGVRLQPLADALKRHVLNCQVVHADETPVAMLAPGKGKTHRAYLWAYAAGVFEQTKAVVYDFQPGRSGEHARNFLGNWRGSLVCDDYGGYKACFAGGVTEVGCMAHARRKFMDLLLANQNSLAQTALDLMGQLYGIERRVKDESADKRLQVRQSESAAIADQLHRWLKAQRQRVPDGTASAKAMDYCLKRWVALTRFIEDGNLPIDNNHDEQQIRPWATGRKNWLFAGSLMAGQRAAAITSLIQSAKLNGLDPYMYLSDVLTRLPTHKASDIDLLMPHIWKPASWECG</sequence>
<gene>
    <name evidence="6" type="ORF">B9Z44_14810</name>
</gene>
<dbReference type="Pfam" id="PF03050">
    <property type="entry name" value="DDE_Tnp_IS66"/>
    <property type="match status" value="1"/>
</dbReference>
<evidence type="ECO:0000259" key="3">
    <source>
        <dbReference type="Pfam" id="PF13005"/>
    </source>
</evidence>
<dbReference type="PANTHER" id="PTHR33678">
    <property type="entry name" value="BLL1576 PROTEIN"/>
    <property type="match status" value="1"/>
</dbReference>
<evidence type="ECO:0000313" key="7">
    <source>
        <dbReference type="Proteomes" id="UP000251341"/>
    </source>
</evidence>
<dbReference type="NCBIfam" id="NF033517">
    <property type="entry name" value="transpos_IS66"/>
    <property type="match status" value="1"/>
</dbReference>
<dbReference type="Pfam" id="PF13817">
    <property type="entry name" value="DDE_Tnp_IS66_C"/>
    <property type="match status" value="1"/>
</dbReference>
<feature type="domain" description="Transposase IS66 central" evidence="2">
    <location>
        <begin position="202"/>
        <end position="483"/>
    </location>
</feature>
<evidence type="ECO:0000259" key="4">
    <source>
        <dbReference type="Pfam" id="PF13007"/>
    </source>
</evidence>
<dbReference type="PANTHER" id="PTHR33678:SF1">
    <property type="entry name" value="BLL1576 PROTEIN"/>
    <property type="match status" value="1"/>
</dbReference>
<dbReference type="InterPro" id="IPR004291">
    <property type="entry name" value="Transposase_IS66_central"/>
</dbReference>
<dbReference type="Pfam" id="PF13007">
    <property type="entry name" value="LZ_Tnp_IS66"/>
    <property type="match status" value="1"/>
</dbReference>
<evidence type="ECO:0000259" key="2">
    <source>
        <dbReference type="Pfam" id="PF03050"/>
    </source>
</evidence>
<feature type="domain" description="Transposase IS66 zinc-finger binding" evidence="3">
    <location>
        <begin position="148"/>
        <end position="187"/>
    </location>
</feature>
<dbReference type="InterPro" id="IPR024474">
    <property type="entry name" value="Znf_dom_IS66"/>
</dbReference>
<dbReference type="InterPro" id="IPR039552">
    <property type="entry name" value="IS66_C"/>
</dbReference>
<protein>
    <submittedName>
        <fullName evidence="6">IS66 family transposase</fullName>
    </submittedName>
</protein>
<dbReference type="Pfam" id="PF13005">
    <property type="entry name" value="zf-IS66"/>
    <property type="match status" value="1"/>
</dbReference>
<accession>A0A315EF11</accession>